<gene>
    <name evidence="1" type="ORF">PLEPLA_LOCUS5974</name>
</gene>
<dbReference type="Proteomes" id="UP001153269">
    <property type="component" value="Unassembled WGS sequence"/>
</dbReference>
<reference evidence="1" key="1">
    <citation type="submission" date="2020-03" db="EMBL/GenBank/DDBJ databases">
        <authorList>
            <person name="Weist P."/>
        </authorList>
    </citation>
    <scope>NUCLEOTIDE SEQUENCE</scope>
</reference>
<evidence type="ECO:0000313" key="2">
    <source>
        <dbReference type="Proteomes" id="UP001153269"/>
    </source>
</evidence>
<keyword evidence="2" id="KW-1185">Reference proteome</keyword>
<evidence type="ECO:0000313" key="1">
    <source>
        <dbReference type="EMBL" id="CAB1418152.1"/>
    </source>
</evidence>
<sequence length="131" mass="14001">MLQRAKGIETHTRLRTVMDSDGTETFSVGELADFSVMNTAPSKSLGKVPQAYTCGLVVTVRFLRCCCSGALRDTLGTVDQMDDKPPAPTAAIPWPRLRRSQPCNLPLLAADVAAPSQGLLETSSVPPACRV</sequence>
<comment type="caution">
    <text evidence="1">The sequence shown here is derived from an EMBL/GenBank/DDBJ whole genome shotgun (WGS) entry which is preliminary data.</text>
</comment>
<dbReference type="AlphaFoldDB" id="A0A9N7TSV0"/>
<proteinExistence type="predicted"/>
<protein>
    <submittedName>
        <fullName evidence="1">Uncharacterized protein</fullName>
    </submittedName>
</protein>
<organism evidence="1 2">
    <name type="scientific">Pleuronectes platessa</name>
    <name type="common">European plaice</name>
    <dbReference type="NCBI Taxonomy" id="8262"/>
    <lineage>
        <taxon>Eukaryota</taxon>
        <taxon>Metazoa</taxon>
        <taxon>Chordata</taxon>
        <taxon>Craniata</taxon>
        <taxon>Vertebrata</taxon>
        <taxon>Euteleostomi</taxon>
        <taxon>Actinopterygii</taxon>
        <taxon>Neopterygii</taxon>
        <taxon>Teleostei</taxon>
        <taxon>Neoteleostei</taxon>
        <taxon>Acanthomorphata</taxon>
        <taxon>Carangaria</taxon>
        <taxon>Pleuronectiformes</taxon>
        <taxon>Pleuronectoidei</taxon>
        <taxon>Pleuronectidae</taxon>
        <taxon>Pleuronectes</taxon>
    </lineage>
</organism>
<accession>A0A9N7TSV0</accession>
<name>A0A9N7TSV0_PLEPL</name>
<dbReference type="EMBL" id="CADEAL010000308">
    <property type="protein sequence ID" value="CAB1418152.1"/>
    <property type="molecule type" value="Genomic_DNA"/>
</dbReference>